<dbReference type="InterPro" id="IPR049746">
    <property type="entry name" value="TcpD-like_C"/>
</dbReference>
<accession>A0A3P2RCP3</accession>
<dbReference type="NCBIfam" id="NF040686">
    <property type="entry name" value="TcpD_dom"/>
    <property type="match status" value="1"/>
</dbReference>
<evidence type="ECO:0000313" key="2">
    <source>
        <dbReference type="EMBL" id="RRG18393.1"/>
    </source>
</evidence>
<proteinExistence type="predicted"/>
<feature type="transmembrane region" description="Helical" evidence="1">
    <location>
        <begin position="12"/>
        <end position="31"/>
    </location>
</feature>
<keyword evidence="1" id="KW-0812">Transmembrane</keyword>
<evidence type="ECO:0000313" key="3">
    <source>
        <dbReference type="Proteomes" id="UP000275836"/>
    </source>
</evidence>
<gene>
    <name evidence="2" type="ORF">D3P96_03665</name>
</gene>
<dbReference type="EMBL" id="RHGY01000002">
    <property type="protein sequence ID" value="RRG18393.1"/>
    <property type="molecule type" value="Genomic_DNA"/>
</dbReference>
<sequence>MSFTGLQQWVAQQGGALLFIGIVILVVMAFIRRDFKELVMTALFGGFAWLLIAQGPMVMRAIGSIFQKIFG</sequence>
<keyword evidence="1" id="KW-0472">Membrane</keyword>
<dbReference type="RefSeq" id="WP_124943035.1">
    <property type="nucleotide sequence ID" value="NZ_RHGY01000002.1"/>
</dbReference>
<organism evidence="2 3">
    <name type="scientific">Weissella viridescens</name>
    <name type="common">Lactobacillus viridescens</name>
    <dbReference type="NCBI Taxonomy" id="1629"/>
    <lineage>
        <taxon>Bacteria</taxon>
        <taxon>Bacillati</taxon>
        <taxon>Bacillota</taxon>
        <taxon>Bacilli</taxon>
        <taxon>Lactobacillales</taxon>
        <taxon>Lactobacillaceae</taxon>
        <taxon>Weissella</taxon>
    </lineage>
</organism>
<reference evidence="2 3" key="1">
    <citation type="submission" date="2018-10" db="EMBL/GenBank/DDBJ databases">
        <title>Draft genome sequence of Weissella viridescens UCO-SMC3.</title>
        <authorList>
            <person name="Garcia-Cancino A."/>
            <person name="Espinoza-Monje M."/>
            <person name="Albarracin L."/>
            <person name="Garcia-Castillo V."/>
            <person name="Campos-Martin J."/>
            <person name="Nakano Y."/>
            <person name="Guitierrez-Zamorano C."/>
            <person name="Ikeda-Ohtsubo W."/>
            <person name="Morita H."/>
            <person name="Kitazawa H."/>
            <person name="Villena J."/>
        </authorList>
    </citation>
    <scope>NUCLEOTIDE SEQUENCE [LARGE SCALE GENOMIC DNA]</scope>
    <source>
        <strain evidence="2 3">UCO-SMC3</strain>
    </source>
</reference>
<feature type="transmembrane region" description="Helical" evidence="1">
    <location>
        <begin position="38"/>
        <end position="59"/>
    </location>
</feature>
<dbReference type="Proteomes" id="UP000275836">
    <property type="component" value="Unassembled WGS sequence"/>
</dbReference>
<keyword evidence="1" id="KW-1133">Transmembrane helix</keyword>
<dbReference type="AlphaFoldDB" id="A0A3P2RCP3"/>
<evidence type="ECO:0000256" key="1">
    <source>
        <dbReference type="SAM" id="Phobius"/>
    </source>
</evidence>
<comment type="caution">
    <text evidence="2">The sequence shown here is derived from an EMBL/GenBank/DDBJ whole genome shotgun (WGS) entry which is preliminary data.</text>
</comment>
<name>A0A3P2RCP3_WEIVI</name>
<protein>
    <submittedName>
        <fullName evidence="2">Uncharacterized protein</fullName>
    </submittedName>
</protein>